<sequence length="293" mass="32356">MKQLKFLIALLVIAGVTLMAFDNGFQQTKRGLFYKILKTTATNKIKIKQGDYVKFHMIYKTDKDSILQSTYKLKQPAEVIVRIDTMADKSQVMEALTLLAKGDSATFRIGSDLLFKGAPASVQRPPFLASKRFLCYTIKVIDVKTPQQMEAEAKAAAAKRKAEEDKSISDYAKVNNLQLSTTPSGLRYQITSKGNGVNAKAGDTINVHYTGKLLSGKKFDSSYDRNQPIEFMLGKNMVIAGWDEGLQLLKKGEKAVFVIPSGLAYGERAMGADIPANSILVFDVELVDIKPVK</sequence>
<evidence type="ECO:0000256" key="4">
    <source>
        <dbReference type="PROSITE-ProRule" id="PRU00277"/>
    </source>
</evidence>
<dbReference type="GO" id="GO:0003755">
    <property type="term" value="F:peptidyl-prolyl cis-trans isomerase activity"/>
    <property type="evidence" value="ECO:0007669"/>
    <property type="project" value="UniProtKB-UniRule"/>
</dbReference>
<evidence type="ECO:0000256" key="5">
    <source>
        <dbReference type="RuleBase" id="RU003915"/>
    </source>
</evidence>
<dbReference type="InterPro" id="IPR001179">
    <property type="entry name" value="PPIase_FKBP_dom"/>
</dbReference>
<dbReference type="PANTHER" id="PTHR45779:SF7">
    <property type="entry name" value="PEPTIDYLPROLYL ISOMERASE"/>
    <property type="match status" value="1"/>
</dbReference>
<keyword evidence="6" id="KW-0732">Signal</keyword>
<feature type="chain" id="PRO_5003613211" description="Peptidyl-prolyl cis-trans isomerase" evidence="6">
    <location>
        <begin position="21"/>
        <end position="293"/>
    </location>
</feature>
<evidence type="ECO:0000256" key="1">
    <source>
        <dbReference type="ARBA" id="ARBA00000971"/>
    </source>
</evidence>
<dbReference type="OrthoDB" id="9814548at2"/>
<evidence type="ECO:0000256" key="6">
    <source>
        <dbReference type="SAM" id="SignalP"/>
    </source>
</evidence>
<evidence type="ECO:0000313" key="8">
    <source>
        <dbReference type="EMBL" id="AFD09377.1"/>
    </source>
</evidence>
<dbReference type="Proteomes" id="UP000007590">
    <property type="component" value="Chromosome"/>
</dbReference>
<comment type="catalytic activity">
    <reaction evidence="1 4 5">
        <text>[protein]-peptidylproline (omega=180) = [protein]-peptidylproline (omega=0)</text>
        <dbReference type="Rhea" id="RHEA:16237"/>
        <dbReference type="Rhea" id="RHEA-COMP:10747"/>
        <dbReference type="Rhea" id="RHEA-COMP:10748"/>
        <dbReference type="ChEBI" id="CHEBI:83833"/>
        <dbReference type="ChEBI" id="CHEBI:83834"/>
        <dbReference type="EC" id="5.2.1.8"/>
    </reaction>
</comment>
<name>H8KN44_SOLCM</name>
<accession>H8KN44</accession>
<dbReference type="AlphaFoldDB" id="H8KN44"/>
<evidence type="ECO:0000313" key="9">
    <source>
        <dbReference type="Proteomes" id="UP000007590"/>
    </source>
</evidence>
<feature type="domain" description="PPIase FKBP-type" evidence="7">
    <location>
        <begin position="202"/>
        <end position="290"/>
    </location>
</feature>
<dbReference type="PANTHER" id="PTHR45779">
    <property type="entry name" value="PEPTIDYLPROLYL ISOMERASE"/>
    <property type="match status" value="1"/>
</dbReference>
<dbReference type="SUPFAM" id="SSF54534">
    <property type="entry name" value="FKBP-like"/>
    <property type="match status" value="2"/>
</dbReference>
<dbReference type="HOGENOM" id="CLU_047811_0_0_10"/>
<dbReference type="InterPro" id="IPR044609">
    <property type="entry name" value="FKBP2/11"/>
</dbReference>
<keyword evidence="3 4" id="KW-0413">Isomerase</keyword>
<dbReference type="KEGG" id="scn:Solca_4387"/>
<keyword evidence="9" id="KW-1185">Reference proteome</keyword>
<dbReference type="RefSeq" id="WP_014682599.1">
    <property type="nucleotide sequence ID" value="NC_017770.1"/>
</dbReference>
<gene>
    <name evidence="8" type="ordered locus">Solca_4387</name>
</gene>
<evidence type="ECO:0000256" key="3">
    <source>
        <dbReference type="ARBA" id="ARBA00023235"/>
    </source>
</evidence>
<protein>
    <recommendedName>
        <fullName evidence="5">Peptidyl-prolyl cis-trans isomerase</fullName>
        <ecNumber evidence="5">5.2.1.8</ecNumber>
    </recommendedName>
</protein>
<dbReference type="InterPro" id="IPR046357">
    <property type="entry name" value="PPIase_dom_sf"/>
</dbReference>
<dbReference type="FunFam" id="3.10.50.40:FF:000006">
    <property type="entry name" value="Peptidyl-prolyl cis-trans isomerase"/>
    <property type="match status" value="1"/>
</dbReference>
<evidence type="ECO:0000259" key="7">
    <source>
        <dbReference type="PROSITE" id="PS50059"/>
    </source>
</evidence>
<comment type="similarity">
    <text evidence="5">Belongs to the FKBP-type PPIase family.</text>
</comment>
<dbReference type="Pfam" id="PF00254">
    <property type="entry name" value="FKBP_C"/>
    <property type="match status" value="1"/>
</dbReference>
<proteinExistence type="inferred from homology"/>
<reference evidence="8" key="1">
    <citation type="submission" date="2012-02" db="EMBL/GenBank/DDBJ databases">
        <title>The complete genome of Solitalea canadensis DSM 3403.</title>
        <authorList>
            <consortium name="US DOE Joint Genome Institute (JGI-PGF)"/>
            <person name="Lucas S."/>
            <person name="Copeland A."/>
            <person name="Lapidus A."/>
            <person name="Glavina del Rio T."/>
            <person name="Dalin E."/>
            <person name="Tice H."/>
            <person name="Bruce D."/>
            <person name="Goodwin L."/>
            <person name="Pitluck S."/>
            <person name="Peters L."/>
            <person name="Ovchinnikova G."/>
            <person name="Lu M."/>
            <person name="Kyrpides N."/>
            <person name="Mavromatis K."/>
            <person name="Ivanova N."/>
            <person name="Brettin T."/>
            <person name="Detter J.C."/>
            <person name="Han C."/>
            <person name="Larimer F."/>
            <person name="Land M."/>
            <person name="Hauser L."/>
            <person name="Markowitz V."/>
            <person name="Cheng J.-F."/>
            <person name="Hugenholtz P."/>
            <person name="Woyke T."/>
            <person name="Wu D."/>
            <person name="Spring S."/>
            <person name="Schroeder M."/>
            <person name="Kopitz M."/>
            <person name="Brambilla E."/>
            <person name="Klenk H.-P."/>
            <person name="Eisen J.A."/>
        </authorList>
    </citation>
    <scope>NUCLEOTIDE SEQUENCE</scope>
    <source>
        <strain evidence="8">DSM 3403</strain>
    </source>
</reference>
<dbReference type="EMBL" id="CP003349">
    <property type="protein sequence ID" value="AFD09377.1"/>
    <property type="molecule type" value="Genomic_DNA"/>
</dbReference>
<feature type="signal peptide" evidence="6">
    <location>
        <begin position="1"/>
        <end position="20"/>
    </location>
</feature>
<dbReference type="PROSITE" id="PS50059">
    <property type="entry name" value="FKBP_PPIASE"/>
    <property type="match status" value="1"/>
</dbReference>
<dbReference type="Gene3D" id="3.10.50.40">
    <property type="match status" value="2"/>
</dbReference>
<evidence type="ECO:0000256" key="2">
    <source>
        <dbReference type="ARBA" id="ARBA00023110"/>
    </source>
</evidence>
<dbReference type="eggNOG" id="COG0545">
    <property type="taxonomic scope" value="Bacteria"/>
</dbReference>
<organism evidence="8 9">
    <name type="scientific">Solitalea canadensis (strain ATCC 29591 / DSM 3403 / JCM 21819 / LMG 8368 / NBRC 15130 / NCIMB 12057 / USAM 9D)</name>
    <name type="common">Flexibacter canadensis</name>
    <dbReference type="NCBI Taxonomy" id="929556"/>
    <lineage>
        <taxon>Bacteria</taxon>
        <taxon>Pseudomonadati</taxon>
        <taxon>Bacteroidota</taxon>
        <taxon>Sphingobacteriia</taxon>
        <taxon>Sphingobacteriales</taxon>
        <taxon>Sphingobacteriaceae</taxon>
        <taxon>Solitalea</taxon>
    </lineage>
</organism>
<dbReference type="STRING" id="929556.Solca_4387"/>
<keyword evidence="2 4" id="KW-0697">Rotamase</keyword>
<dbReference type="EC" id="5.2.1.8" evidence="5"/>